<reference evidence="1" key="1">
    <citation type="submission" date="2016-09" db="EMBL/GenBank/DDBJ databases">
        <authorList>
            <consortium name="Pathogen Informatics"/>
            <person name="Sun Q."/>
            <person name="Inoue M."/>
        </authorList>
    </citation>
    <scope>NUCLEOTIDE SEQUENCE</scope>
</reference>
<dbReference type="EMBL" id="FMKD01000032">
    <property type="protein sequence ID" value="SCQ12686.1"/>
    <property type="molecule type" value="Genomic_DNA"/>
</dbReference>
<gene>
    <name evidence="1" type="ORF">PGABG01_0010700</name>
</gene>
<evidence type="ECO:0008006" key="3">
    <source>
        <dbReference type="Google" id="ProtNLM"/>
    </source>
</evidence>
<comment type="caution">
    <text evidence="1">The sequence shown here is derived from an EMBL/GenBank/DDBJ whole genome shotgun (WGS) entry which is preliminary data.</text>
</comment>
<accession>A0ABY0KW51</accession>
<proteinExistence type="predicted"/>
<sequence length="159" mass="18771">MEYINIDISDRKAFDNLLENLEKVKIKKKKDFKIFFDKAFFRCLYSCKKMKRKYVKIYYNNLNKCTYNVIVYDSNNAQVTYNTVVIVVPFGYEFHSLYATAEGNEELARKAKTRRLLLVYEVQLFCCPLMKIMIIKQNESAYKGKHDACFTGSIIQSTK</sequence>
<evidence type="ECO:0000313" key="1">
    <source>
        <dbReference type="EMBL" id="SCQ12686.1"/>
    </source>
</evidence>
<evidence type="ECO:0000313" key="2">
    <source>
        <dbReference type="Proteomes" id="UP000831156"/>
    </source>
</evidence>
<organism evidence="1 2">
    <name type="scientific">Plasmodium gaboni</name>
    <dbReference type="NCBI Taxonomy" id="647221"/>
    <lineage>
        <taxon>Eukaryota</taxon>
        <taxon>Sar</taxon>
        <taxon>Alveolata</taxon>
        <taxon>Apicomplexa</taxon>
        <taxon>Aconoidasida</taxon>
        <taxon>Haemosporida</taxon>
        <taxon>Plasmodiidae</taxon>
        <taxon>Plasmodium</taxon>
        <taxon>Plasmodium (Laverania)</taxon>
    </lineage>
</organism>
<keyword evidence="2" id="KW-1185">Reference proteome</keyword>
<protein>
    <recommendedName>
        <fullName evidence="3">Amine oxidase domain-containing protein</fullName>
    </recommendedName>
</protein>
<dbReference type="Proteomes" id="UP000831156">
    <property type="component" value="Unassembled WGS sequence"/>
</dbReference>
<name>A0ABY0KW51_9APIC</name>